<sequence length="59" mass="6483">MLAKAIYHSTLMSTDTPLSRASPLPHLISCTFRWSCHCLRCAPTARASLLRSTTQSTSC</sequence>
<accession>A0A502HP36</accession>
<comment type="caution">
    <text evidence="1">The sequence shown here is derived from an EMBL/GenBank/DDBJ whole genome shotgun (WGS) entry which is preliminary data.</text>
</comment>
<organism evidence="1 2">
    <name type="scientific">Pseudomonas arsenicoxydans</name>
    <dbReference type="NCBI Taxonomy" id="702115"/>
    <lineage>
        <taxon>Bacteria</taxon>
        <taxon>Pseudomonadati</taxon>
        <taxon>Pseudomonadota</taxon>
        <taxon>Gammaproteobacteria</taxon>
        <taxon>Pseudomonadales</taxon>
        <taxon>Pseudomonadaceae</taxon>
        <taxon>Pseudomonas</taxon>
    </lineage>
</organism>
<evidence type="ECO:0000313" key="1">
    <source>
        <dbReference type="EMBL" id="TPG74998.1"/>
    </source>
</evidence>
<gene>
    <name evidence="1" type="ORF">EAH78_22485</name>
</gene>
<protein>
    <submittedName>
        <fullName evidence="1">Uncharacterized protein</fullName>
    </submittedName>
</protein>
<dbReference type="AlphaFoldDB" id="A0A502HP36"/>
<evidence type="ECO:0000313" key="2">
    <source>
        <dbReference type="Proteomes" id="UP000317933"/>
    </source>
</evidence>
<reference evidence="1 2" key="1">
    <citation type="journal article" date="2019" name="Environ. Microbiol.">
        <title>Species interactions and distinct microbial communities in high Arctic permafrost affected cryosols are associated with the CH4 and CO2 gas fluxes.</title>
        <authorList>
            <person name="Altshuler I."/>
            <person name="Hamel J."/>
            <person name="Turney S."/>
            <person name="Magnuson E."/>
            <person name="Levesque R."/>
            <person name="Greer C."/>
            <person name="Whyte L.G."/>
        </authorList>
    </citation>
    <scope>NUCLEOTIDE SEQUENCE [LARGE SCALE GENOMIC DNA]</scope>
    <source>
        <strain evidence="1 2">E3</strain>
    </source>
</reference>
<name>A0A502HP36_9PSED</name>
<dbReference type="Proteomes" id="UP000317933">
    <property type="component" value="Unassembled WGS sequence"/>
</dbReference>
<dbReference type="EMBL" id="RCZE01000011">
    <property type="protein sequence ID" value="TPG74998.1"/>
    <property type="molecule type" value="Genomic_DNA"/>
</dbReference>
<proteinExistence type="predicted"/>